<reference evidence="2" key="1">
    <citation type="journal article" date="2023" name="IMA Fungus">
        <title>Comparative genomic study of the Penicillium genus elucidates a diverse pangenome and 15 lateral gene transfer events.</title>
        <authorList>
            <person name="Petersen C."/>
            <person name="Sorensen T."/>
            <person name="Nielsen M.R."/>
            <person name="Sondergaard T.E."/>
            <person name="Sorensen J.L."/>
            <person name="Fitzpatrick D.A."/>
            <person name="Frisvad J.C."/>
            <person name="Nielsen K.L."/>
        </authorList>
    </citation>
    <scope>NUCLEOTIDE SEQUENCE</scope>
    <source>
        <strain evidence="2">IBT 15450</strain>
    </source>
</reference>
<evidence type="ECO:0000313" key="2">
    <source>
        <dbReference type="EMBL" id="KAJ6026406.1"/>
    </source>
</evidence>
<dbReference type="Proteomes" id="UP001219568">
    <property type="component" value="Unassembled WGS sequence"/>
</dbReference>
<evidence type="ECO:0000256" key="1">
    <source>
        <dbReference type="SAM" id="MobiDB-lite"/>
    </source>
</evidence>
<evidence type="ECO:0000313" key="3">
    <source>
        <dbReference type="Proteomes" id="UP001219568"/>
    </source>
</evidence>
<gene>
    <name evidence="2" type="ORF">N7460_011223</name>
</gene>
<protein>
    <submittedName>
        <fullName evidence="2">Uncharacterized protein</fullName>
    </submittedName>
</protein>
<comment type="caution">
    <text evidence="2">The sequence shown here is derived from an EMBL/GenBank/DDBJ whole genome shotgun (WGS) entry which is preliminary data.</text>
</comment>
<keyword evidence="3" id="KW-1185">Reference proteome</keyword>
<reference evidence="2" key="2">
    <citation type="submission" date="2023-01" db="EMBL/GenBank/DDBJ databases">
        <authorList>
            <person name="Petersen C."/>
        </authorList>
    </citation>
    <scope>NUCLEOTIDE SEQUENCE</scope>
    <source>
        <strain evidence="2">IBT 15450</strain>
    </source>
</reference>
<dbReference type="AlphaFoldDB" id="A0AAD6I019"/>
<proteinExistence type="predicted"/>
<feature type="compositionally biased region" description="Polar residues" evidence="1">
    <location>
        <begin position="1"/>
        <end position="14"/>
    </location>
</feature>
<sequence>MDPNSTSFGQSLPTYSYAPATNAPHTGYISSPESLRENEDDKDNKTPLHSLPSIREALDNNSPLPYPMPELLPRLHFAHTASSYYQIRRPSAGRMPTPPNNFSRSLACSAIWDHGYPHLSQLQVEVSRTNLTSITTQESETVSLDSLSMAKSPIQSAKTDITPVSESLNPSEFADVEPGVSVTAQTRNWSHSATDAPSQQRRRLLNRFLELDEIPEEYVSLDESLPRTLTPEEIDTILKPWRSDNDLRRKAYYMSKDNVLVFLRTHYNPHDDGKLKGWIHKNDLFEENAWWACLNDPYLFNFGPDWQRVYEIMPEVAGHVDRKRRSDDPSKLKHFRASSARSLQTRDQECLHGWRESLVKMTGELAKPPPNVTFATYIVIADQEAFQTGRLRLFCLDNGRKIVWEPRVELVKDQGVQWLKSDTVRQSATWTQIENSDCSSLGQALELCAFLDEGFGCLLAVGHNNGYPHGRWNQFTANGQLSTWLLQQVSCGLDV</sequence>
<dbReference type="EMBL" id="JAQJZL010000015">
    <property type="protein sequence ID" value="KAJ6026406.1"/>
    <property type="molecule type" value="Genomic_DNA"/>
</dbReference>
<feature type="compositionally biased region" description="Basic and acidic residues" evidence="1">
    <location>
        <begin position="34"/>
        <end position="46"/>
    </location>
</feature>
<name>A0AAD6I019_PENCN</name>
<accession>A0AAD6I019</accession>
<feature type="region of interest" description="Disordered" evidence="1">
    <location>
        <begin position="1"/>
        <end position="62"/>
    </location>
</feature>
<organism evidence="2 3">
    <name type="scientific">Penicillium canescens</name>
    <dbReference type="NCBI Taxonomy" id="5083"/>
    <lineage>
        <taxon>Eukaryota</taxon>
        <taxon>Fungi</taxon>
        <taxon>Dikarya</taxon>
        <taxon>Ascomycota</taxon>
        <taxon>Pezizomycotina</taxon>
        <taxon>Eurotiomycetes</taxon>
        <taxon>Eurotiomycetidae</taxon>
        <taxon>Eurotiales</taxon>
        <taxon>Aspergillaceae</taxon>
        <taxon>Penicillium</taxon>
    </lineage>
</organism>